<dbReference type="Gene3D" id="3.40.50.1820">
    <property type="entry name" value="alpha/beta hydrolase"/>
    <property type="match status" value="1"/>
</dbReference>
<evidence type="ECO:0000259" key="1">
    <source>
        <dbReference type="Pfam" id="PF12697"/>
    </source>
</evidence>
<dbReference type="RefSeq" id="WP_264282831.1">
    <property type="nucleotide sequence ID" value="NZ_CP107006.1"/>
</dbReference>
<dbReference type="Pfam" id="PF12697">
    <property type="entry name" value="Abhydrolase_6"/>
    <property type="match status" value="1"/>
</dbReference>
<proteinExistence type="predicted"/>
<reference evidence="2" key="1">
    <citation type="submission" date="2022-10" db="EMBL/GenBank/DDBJ databases">
        <title>Chitinophaga sp. nov., isolated from soil.</title>
        <authorList>
            <person name="Jeon C.O."/>
        </authorList>
    </citation>
    <scope>NUCLEOTIDE SEQUENCE</scope>
    <source>
        <strain evidence="2">R8</strain>
    </source>
</reference>
<protein>
    <submittedName>
        <fullName evidence="2">Alpha/beta hydrolase</fullName>
    </submittedName>
</protein>
<accession>A0ABY6J6M5</accession>
<feature type="domain" description="AB hydrolase-1" evidence="1">
    <location>
        <begin position="9"/>
        <end position="242"/>
    </location>
</feature>
<dbReference type="EMBL" id="CP107006">
    <property type="protein sequence ID" value="UYQ95026.1"/>
    <property type="molecule type" value="Genomic_DNA"/>
</dbReference>
<evidence type="ECO:0000313" key="3">
    <source>
        <dbReference type="Proteomes" id="UP001162741"/>
    </source>
</evidence>
<dbReference type="GO" id="GO:0016787">
    <property type="term" value="F:hydrolase activity"/>
    <property type="evidence" value="ECO:0007669"/>
    <property type="project" value="UniProtKB-KW"/>
</dbReference>
<dbReference type="Proteomes" id="UP001162741">
    <property type="component" value="Chromosome"/>
</dbReference>
<keyword evidence="3" id="KW-1185">Reference proteome</keyword>
<dbReference type="InterPro" id="IPR029058">
    <property type="entry name" value="AB_hydrolase_fold"/>
</dbReference>
<name>A0ABY6J6M5_9BACT</name>
<sequence>MSSIQSKTILFVTGCFVSHHCWDNWAAFFESSGYKTVLPAWPNKEGEPASLRNSMPAHSIAGLRMTQVVEHYAAIARQLPEKPIIIGHSFGGLMTQILINKGLGAAGIAIHSVPPQGVLPIEFSFLKSTFGALGLFTPLNNAYLMSRSTWKYAFTNGMPPEVQQSTYDALTIPESKRLARDGLTSAAHVDFKKPHAPLLIQAGSKDHCIPASLNRRNFNKYNTPGSVTEFVVKEGRNHFVLGQSTWKEDAAYILNWIKKH</sequence>
<keyword evidence="2" id="KW-0378">Hydrolase</keyword>
<dbReference type="InterPro" id="IPR000073">
    <property type="entry name" value="AB_hydrolase_1"/>
</dbReference>
<organism evidence="2 3">
    <name type="scientific">Chitinophaga horti</name>
    <dbReference type="NCBI Taxonomy" id="2920382"/>
    <lineage>
        <taxon>Bacteria</taxon>
        <taxon>Pseudomonadati</taxon>
        <taxon>Bacteroidota</taxon>
        <taxon>Chitinophagia</taxon>
        <taxon>Chitinophagales</taxon>
        <taxon>Chitinophagaceae</taxon>
        <taxon>Chitinophaga</taxon>
    </lineage>
</organism>
<gene>
    <name evidence="2" type="ORF">MKQ68_07955</name>
</gene>
<dbReference type="SUPFAM" id="SSF53474">
    <property type="entry name" value="alpha/beta-Hydrolases"/>
    <property type="match status" value="1"/>
</dbReference>
<evidence type="ECO:0000313" key="2">
    <source>
        <dbReference type="EMBL" id="UYQ95026.1"/>
    </source>
</evidence>